<evidence type="ECO:0000256" key="5">
    <source>
        <dbReference type="ARBA" id="ARBA00022692"/>
    </source>
</evidence>
<evidence type="ECO:0000256" key="3">
    <source>
        <dbReference type="ARBA" id="ARBA00022448"/>
    </source>
</evidence>
<keyword evidence="11" id="KW-0175">Coiled coil</keyword>
<keyword evidence="7" id="KW-1133">Transmembrane helix</keyword>
<comment type="caution">
    <text evidence="14">The sequence shown here is derived from an EMBL/GenBank/DDBJ whole genome shotgun (WGS) entry which is preliminary data.</text>
</comment>
<feature type="domain" description="Calcium uniporter protein C-terminal" evidence="13">
    <location>
        <begin position="118"/>
        <end position="219"/>
    </location>
</feature>
<keyword evidence="5" id="KW-0812">Transmembrane</keyword>
<dbReference type="InterPro" id="IPR006769">
    <property type="entry name" value="MCU_C"/>
</dbReference>
<gene>
    <name evidence="14" type="ORF">CR201_G0030263</name>
</gene>
<dbReference type="InterPro" id="IPR039055">
    <property type="entry name" value="MCU_fam"/>
</dbReference>
<feature type="chain" id="PRO_5014423341" description="Calcium uniporter protein" evidence="12">
    <location>
        <begin position="21"/>
        <end position="283"/>
    </location>
</feature>
<keyword evidence="4 10" id="KW-0109">Calcium transport</keyword>
<keyword evidence="10" id="KW-0999">Mitochondrion inner membrane</keyword>
<comment type="similarity">
    <text evidence="2 10">Belongs to the MCU (TC 1.A.77) family.</text>
</comment>
<evidence type="ECO:0000256" key="10">
    <source>
        <dbReference type="RuleBase" id="RU367035"/>
    </source>
</evidence>
<dbReference type="PANTHER" id="PTHR13462">
    <property type="entry name" value="CALCIUM UNIPORTER PROTEIN, MITOCHONDRIAL"/>
    <property type="match status" value="1"/>
</dbReference>
<evidence type="ECO:0000256" key="11">
    <source>
        <dbReference type="SAM" id="Coils"/>
    </source>
</evidence>
<accession>A0A2J8U5R9</accession>
<dbReference type="GO" id="GO:0051560">
    <property type="term" value="P:mitochondrial calcium ion homeostasis"/>
    <property type="evidence" value="ECO:0007669"/>
    <property type="project" value="UniProtKB-UniRule"/>
</dbReference>
<comment type="domain">
    <text evidence="10">The selectivity filter, in which calcium ions are arranged in single file, is composed of two acidic rings separated by one helical turn along the central axis of the channel pore.</text>
</comment>
<dbReference type="GO" id="GO:0036444">
    <property type="term" value="P:calcium import into the mitochondrion"/>
    <property type="evidence" value="ECO:0007669"/>
    <property type="project" value="TreeGrafter"/>
</dbReference>
<evidence type="ECO:0000256" key="1">
    <source>
        <dbReference type="ARBA" id="ARBA00004141"/>
    </source>
</evidence>
<keyword evidence="10" id="KW-0107">Calcium channel</keyword>
<name>A0A2J8U5R9_PONAB</name>
<dbReference type="Pfam" id="PF04678">
    <property type="entry name" value="MCU"/>
    <property type="match status" value="1"/>
</dbReference>
<protein>
    <recommendedName>
        <fullName evidence="10">Calcium uniporter protein</fullName>
    </recommendedName>
</protein>
<evidence type="ECO:0000256" key="6">
    <source>
        <dbReference type="ARBA" id="ARBA00022837"/>
    </source>
</evidence>
<keyword evidence="12" id="KW-0732">Signal</keyword>
<dbReference type="PROSITE" id="PS51257">
    <property type="entry name" value="PROKAR_LIPOPROTEIN"/>
    <property type="match status" value="1"/>
</dbReference>
<comment type="subcellular location">
    <subcellularLocation>
        <location evidence="1">Membrane</location>
        <topology evidence="1">Multi-pass membrane protein</topology>
    </subcellularLocation>
    <subcellularLocation>
        <location evidence="10">Mitochondrion inner membrane</location>
        <topology evidence="10">Multi-pass membrane protein</topology>
    </subcellularLocation>
</comment>
<keyword evidence="10" id="KW-0496">Mitochondrion</keyword>
<proteinExistence type="inferred from homology"/>
<feature type="signal peptide" evidence="12">
    <location>
        <begin position="1"/>
        <end position="20"/>
    </location>
</feature>
<evidence type="ECO:0000256" key="9">
    <source>
        <dbReference type="ARBA" id="ARBA00023136"/>
    </source>
</evidence>
<keyword evidence="10" id="KW-0407">Ion channel</keyword>
<evidence type="ECO:0000256" key="8">
    <source>
        <dbReference type="ARBA" id="ARBA00023065"/>
    </source>
</evidence>
<dbReference type="AlphaFoldDB" id="A0A2J8U5R9"/>
<sequence length="283" mass="31765">MAAAAGRSLMLLLSSRGGGGGGAGGCGALTAGCFPGLGVSCHRQQQHHRTVHQRIASWQNLGAVYCSTVVPSDDVTVVYQNGLPVISVRLPSRRERCQFTLKPISDSVGVFLRQLQEEDRGIDRVAIYSPDGVRVAASTGIDLLLLDDFKLVINDLTYHVRPPKRDLLSHENAATLNDVKTLVQQLYTTLCIEQHQLNKERELIERLEDLKEQLAPLEKEYVYPEARDRQYLLFFHKGAKKSRFDLEKYNQLKDAIAQAEMDLKRLRDPLQVHLPLRQIGEKD</sequence>
<dbReference type="GO" id="GO:1990246">
    <property type="term" value="C:uniplex complex"/>
    <property type="evidence" value="ECO:0007669"/>
    <property type="project" value="TreeGrafter"/>
</dbReference>
<keyword evidence="8 10" id="KW-0406">Ion transport</keyword>
<dbReference type="PANTHER" id="PTHR13462:SF16">
    <property type="entry name" value="CALCIUM UNIPORTER PROTEIN, MITOCHONDRIAL"/>
    <property type="match status" value="1"/>
</dbReference>
<dbReference type="EMBL" id="NDHI03003469">
    <property type="protein sequence ID" value="PNJ40619.1"/>
    <property type="molecule type" value="Genomic_DNA"/>
</dbReference>
<dbReference type="GO" id="GO:0015292">
    <property type="term" value="F:uniporter activity"/>
    <property type="evidence" value="ECO:0007669"/>
    <property type="project" value="UniProtKB-UniRule"/>
</dbReference>
<evidence type="ECO:0000256" key="12">
    <source>
        <dbReference type="SAM" id="SignalP"/>
    </source>
</evidence>
<keyword evidence="3 10" id="KW-0813">Transport</keyword>
<evidence type="ECO:0000256" key="4">
    <source>
        <dbReference type="ARBA" id="ARBA00022568"/>
    </source>
</evidence>
<evidence type="ECO:0000259" key="13">
    <source>
        <dbReference type="Pfam" id="PF04678"/>
    </source>
</evidence>
<evidence type="ECO:0000256" key="7">
    <source>
        <dbReference type="ARBA" id="ARBA00022989"/>
    </source>
</evidence>
<comment type="function">
    <text evidence="10">Mitochondrial inner membrane calcium uniporter that mediates calcium uptake into mitochondria. Mitochondrial calcium homeostasis plays key roles in cellular physiology and regulates cell bioenergetics, cytoplasmic calcium signals and activation of cell death pathways.</text>
</comment>
<evidence type="ECO:0000256" key="2">
    <source>
        <dbReference type="ARBA" id="ARBA00005653"/>
    </source>
</evidence>
<feature type="coiled-coil region" evidence="11">
    <location>
        <begin position="193"/>
        <end position="220"/>
    </location>
</feature>
<reference evidence="14" key="1">
    <citation type="submission" date="2017-12" db="EMBL/GenBank/DDBJ databases">
        <title>High-resolution comparative analysis of great ape genomes.</title>
        <authorList>
            <person name="Pollen A."/>
            <person name="Hastie A."/>
            <person name="Hormozdiari F."/>
            <person name="Dougherty M."/>
            <person name="Liu R."/>
            <person name="Chaisson M."/>
            <person name="Hoppe E."/>
            <person name="Hill C."/>
            <person name="Pang A."/>
            <person name="Hillier L."/>
            <person name="Baker C."/>
            <person name="Armstrong J."/>
            <person name="Shendure J."/>
            <person name="Paten B."/>
            <person name="Wilson R."/>
            <person name="Chao H."/>
            <person name="Schneider V."/>
            <person name="Ventura M."/>
            <person name="Kronenberg Z."/>
            <person name="Murali S."/>
            <person name="Gordon D."/>
            <person name="Cantsilieris S."/>
            <person name="Munson K."/>
            <person name="Nelson B."/>
            <person name="Raja A."/>
            <person name="Underwood J."/>
            <person name="Diekhans M."/>
            <person name="Fiddes I."/>
            <person name="Haussler D."/>
            <person name="Eichler E."/>
        </authorList>
    </citation>
    <scope>NUCLEOTIDE SEQUENCE [LARGE SCALE GENOMIC DNA]</scope>
    <source>
        <strain evidence="14">Susie</strain>
    </source>
</reference>
<keyword evidence="9" id="KW-0472">Membrane</keyword>
<organism evidence="14">
    <name type="scientific">Pongo abelii</name>
    <name type="common">Sumatran orangutan</name>
    <name type="synonym">Pongo pygmaeus abelii</name>
    <dbReference type="NCBI Taxonomy" id="9601"/>
    <lineage>
        <taxon>Eukaryota</taxon>
        <taxon>Metazoa</taxon>
        <taxon>Chordata</taxon>
        <taxon>Craniata</taxon>
        <taxon>Vertebrata</taxon>
        <taxon>Euteleostomi</taxon>
        <taxon>Mammalia</taxon>
        <taxon>Eutheria</taxon>
        <taxon>Euarchontoglires</taxon>
        <taxon>Primates</taxon>
        <taxon>Haplorrhini</taxon>
        <taxon>Catarrhini</taxon>
        <taxon>Hominidae</taxon>
        <taxon>Pongo</taxon>
    </lineage>
</organism>
<dbReference type="GO" id="GO:0005262">
    <property type="term" value="F:calcium channel activity"/>
    <property type="evidence" value="ECO:0007669"/>
    <property type="project" value="UniProtKB-UniRule"/>
</dbReference>
<evidence type="ECO:0000313" key="14">
    <source>
        <dbReference type="EMBL" id="PNJ40619.1"/>
    </source>
</evidence>
<keyword evidence="6 10" id="KW-0106">Calcium</keyword>